<dbReference type="PROSITE" id="PS50110">
    <property type="entry name" value="RESPONSE_REGULATORY"/>
    <property type="match status" value="1"/>
</dbReference>
<dbReference type="PANTHER" id="PTHR44591">
    <property type="entry name" value="STRESS RESPONSE REGULATOR PROTEIN 1"/>
    <property type="match status" value="1"/>
</dbReference>
<comment type="caution">
    <text evidence="4">The sequence shown here is derived from an EMBL/GenBank/DDBJ whole genome shotgun (WGS) entry which is preliminary data.</text>
</comment>
<dbReference type="InterPro" id="IPR011006">
    <property type="entry name" value="CheY-like_superfamily"/>
</dbReference>
<dbReference type="SMART" id="SM00448">
    <property type="entry name" value="REC"/>
    <property type="match status" value="1"/>
</dbReference>
<dbReference type="Pfam" id="PF00072">
    <property type="entry name" value="Response_reg"/>
    <property type="match status" value="1"/>
</dbReference>
<dbReference type="SUPFAM" id="SSF52172">
    <property type="entry name" value="CheY-like"/>
    <property type="match status" value="1"/>
</dbReference>
<feature type="domain" description="Response regulatory" evidence="3">
    <location>
        <begin position="1"/>
        <end position="99"/>
    </location>
</feature>
<evidence type="ECO:0000259" key="3">
    <source>
        <dbReference type="PROSITE" id="PS50110"/>
    </source>
</evidence>
<evidence type="ECO:0000313" key="4">
    <source>
        <dbReference type="EMBL" id="PJE75920.1"/>
    </source>
</evidence>
<reference evidence="4 5" key="1">
    <citation type="submission" date="2017-09" db="EMBL/GenBank/DDBJ databases">
        <title>Depth-based differentiation of microbial function through sediment-hosted aquifers and enrichment of novel symbionts in the deep terrestrial subsurface.</title>
        <authorList>
            <person name="Probst A.J."/>
            <person name="Ladd B."/>
            <person name="Jarett J.K."/>
            <person name="Geller-Mcgrath D.E."/>
            <person name="Sieber C.M."/>
            <person name="Emerson J.B."/>
            <person name="Anantharaman K."/>
            <person name="Thomas B.C."/>
            <person name="Malmstrom R."/>
            <person name="Stieglmeier M."/>
            <person name="Klingl A."/>
            <person name="Woyke T."/>
            <person name="Ryan C.M."/>
            <person name="Banfield J.F."/>
        </authorList>
    </citation>
    <scope>NUCLEOTIDE SEQUENCE [LARGE SCALE GENOMIC DNA]</scope>
    <source>
        <strain evidence="4">CG10_big_fil_rev_8_21_14_0_10_48_11</strain>
    </source>
</reference>
<dbReference type="GO" id="GO:0000160">
    <property type="term" value="P:phosphorelay signal transduction system"/>
    <property type="evidence" value="ECO:0007669"/>
    <property type="project" value="InterPro"/>
</dbReference>
<dbReference type="PANTHER" id="PTHR44591:SF3">
    <property type="entry name" value="RESPONSE REGULATORY DOMAIN-CONTAINING PROTEIN"/>
    <property type="match status" value="1"/>
</dbReference>
<dbReference type="EMBL" id="PFET01000008">
    <property type="protein sequence ID" value="PJE75920.1"/>
    <property type="molecule type" value="Genomic_DNA"/>
</dbReference>
<dbReference type="Gene3D" id="3.40.50.2300">
    <property type="match status" value="1"/>
</dbReference>
<dbReference type="Proteomes" id="UP000231152">
    <property type="component" value="Unassembled WGS sequence"/>
</dbReference>
<dbReference type="AlphaFoldDB" id="A0A2M8LEQ0"/>
<accession>A0A2M8LEQ0</accession>
<keyword evidence="1 2" id="KW-0597">Phosphoprotein</keyword>
<protein>
    <submittedName>
        <fullName evidence="4">Response regulator</fullName>
    </submittedName>
</protein>
<organism evidence="4 5">
    <name type="scientific">Candidatus Uhrbacteria bacterium CG10_big_fil_rev_8_21_14_0_10_48_11</name>
    <dbReference type="NCBI Taxonomy" id="1975037"/>
    <lineage>
        <taxon>Bacteria</taxon>
        <taxon>Candidatus Uhriibacteriota</taxon>
    </lineage>
</organism>
<gene>
    <name evidence="4" type="ORF">COV04_02070</name>
</gene>
<dbReference type="InterPro" id="IPR001789">
    <property type="entry name" value="Sig_transdc_resp-reg_receiver"/>
</dbReference>
<evidence type="ECO:0000256" key="2">
    <source>
        <dbReference type="PROSITE-ProRule" id="PRU00169"/>
    </source>
</evidence>
<name>A0A2M8LEQ0_9BACT</name>
<feature type="modified residue" description="4-aspartylphosphate" evidence="2">
    <location>
        <position position="32"/>
    </location>
</feature>
<evidence type="ECO:0000313" key="5">
    <source>
        <dbReference type="Proteomes" id="UP000231152"/>
    </source>
</evidence>
<dbReference type="InterPro" id="IPR050595">
    <property type="entry name" value="Bact_response_regulator"/>
</dbReference>
<evidence type="ECO:0000256" key="1">
    <source>
        <dbReference type="ARBA" id="ARBA00022553"/>
    </source>
</evidence>
<sequence>MYSRGFLILEAHDGEEGLKISLKEQPDIILLDIVMPKMDGITMLKELREDRWGKNAKVLLLNTLSRNEKIAEAMSLGTFEYLIKTDWKIEEVVKRVKEKLS</sequence>
<proteinExistence type="predicted"/>